<dbReference type="InterPro" id="IPR058627">
    <property type="entry name" value="MdtA-like_C"/>
</dbReference>
<dbReference type="Proteomes" id="UP000264036">
    <property type="component" value="Unassembled WGS sequence"/>
</dbReference>
<comment type="subcellular location">
    <subcellularLocation>
        <location evidence="1">Cell envelope</location>
    </subcellularLocation>
</comment>
<dbReference type="GO" id="GO:0022857">
    <property type="term" value="F:transmembrane transporter activity"/>
    <property type="evidence" value="ECO:0007669"/>
    <property type="project" value="InterPro"/>
</dbReference>
<dbReference type="PANTHER" id="PTHR30158">
    <property type="entry name" value="ACRA/E-RELATED COMPONENT OF DRUG EFFLUX TRANSPORTER"/>
    <property type="match status" value="1"/>
</dbReference>
<evidence type="ECO:0000256" key="2">
    <source>
        <dbReference type="ARBA" id="ARBA00009477"/>
    </source>
</evidence>
<dbReference type="EMBL" id="DOEK01000029">
    <property type="protein sequence ID" value="HBP30223.1"/>
    <property type="molecule type" value="Genomic_DNA"/>
</dbReference>
<evidence type="ECO:0000259" key="8">
    <source>
        <dbReference type="Pfam" id="PF25944"/>
    </source>
</evidence>
<feature type="coiled-coil region" evidence="3">
    <location>
        <begin position="109"/>
        <end position="174"/>
    </location>
</feature>
<dbReference type="GO" id="GO:0005886">
    <property type="term" value="C:plasma membrane"/>
    <property type="evidence" value="ECO:0007669"/>
    <property type="project" value="TreeGrafter"/>
</dbReference>
<dbReference type="Pfam" id="PF25917">
    <property type="entry name" value="BSH_RND"/>
    <property type="match status" value="1"/>
</dbReference>
<dbReference type="GO" id="GO:0046677">
    <property type="term" value="P:response to antibiotic"/>
    <property type="evidence" value="ECO:0007669"/>
    <property type="project" value="TreeGrafter"/>
</dbReference>
<dbReference type="PROSITE" id="PS51257">
    <property type="entry name" value="PROKAR_LIPOPROTEIN"/>
    <property type="match status" value="1"/>
</dbReference>
<comment type="caution">
    <text evidence="10">The sequence shown here is derived from an EMBL/GenBank/DDBJ whole genome shotgun (WGS) entry which is preliminary data.</text>
</comment>
<evidence type="ECO:0000256" key="1">
    <source>
        <dbReference type="ARBA" id="ARBA00004196"/>
    </source>
</evidence>
<evidence type="ECO:0000259" key="7">
    <source>
        <dbReference type="Pfam" id="PF25917"/>
    </source>
</evidence>
<feature type="region of interest" description="Disordered" evidence="4">
    <location>
        <begin position="371"/>
        <end position="426"/>
    </location>
</feature>
<dbReference type="Pfam" id="PF25876">
    <property type="entry name" value="HH_MFP_RND"/>
    <property type="match status" value="1"/>
</dbReference>
<organism evidence="10 11">
    <name type="scientific">Advenella kashmirensis</name>
    <dbReference type="NCBI Taxonomy" id="310575"/>
    <lineage>
        <taxon>Bacteria</taxon>
        <taxon>Pseudomonadati</taxon>
        <taxon>Pseudomonadota</taxon>
        <taxon>Betaproteobacteria</taxon>
        <taxon>Burkholderiales</taxon>
        <taxon>Alcaligenaceae</taxon>
    </lineage>
</organism>
<dbReference type="InterPro" id="IPR058624">
    <property type="entry name" value="MdtA-like_HH"/>
</dbReference>
<dbReference type="Gene3D" id="2.40.30.170">
    <property type="match status" value="1"/>
</dbReference>
<evidence type="ECO:0000256" key="5">
    <source>
        <dbReference type="SAM" id="SignalP"/>
    </source>
</evidence>
<keyword evidence="5" id="KW-0732">Signal</keyword>
<feature type="domain" description="Multidrug resistance protein MdtA-like barrel-sandwich hybrid" evidence="7">
    <location>
        <begin position="68"/>
        <end position="210"/>
    </location>
</feature>
<dbReference type="InterPro" id="IPR058626">
    <property type="entry name" value="MdtA-like_b-barrel"/>
</dbReference>
<reference evidence="10 11" key="1">
    <citation type="journal article" date="2018" name="Nat. Biotechnol.">
        <title>A standardized bacterial taxonomy based on genome phylogeny substantially revises the tree of life.</title>
        <authorList>
            <person name="Parks D.H."/>
            <person name="Chuvochina M."/>
            <person name="Waite D.W."/>
            <person name="Rinke C."/>
            <person name="Skarshewski A."/>
            <person name="Chaumeil P.A."/>
            <person name="Hugenholtz P."/>
        </authorList>
    </citation>
    <scope>NUCLEOTIDE SEQUENCE [LARGE SCALE GENOMIC DNA]</scope>
    <source>
        <strain evidence="10">UBA10707</strain>
    </source>
</reference>
<evidence type="ECO:0000313" key="11">
    <source>
        <dbReference type="Proteomes" id="UP000264036"/>
    </source>
</evidence>
<proteinExistence type="inferred from homology"/>
<dbReference type="Pfam" id="PF25967">
    <property type="entry name" value="RND-MFP_C"/>
    <property type="match status" value="1"/>
</dbReference>
<feature type="chain" id="PRO_5016858202" evidence="5">
    <location>
        <begin position="25"/>
        <end position="426"/>
    </location>
</feature>
<evidence type="ECO:0000259" key="6">
    <source>
        <dbReference type="Pfam" id="PF25876"/>
    </source>
</evidence>
<dbReference type="SUPFAM" id="SSF111369">
    <property type="entry name" value="HlyD-like secretion proteins"/>
    <property type="match status" value="1"/>
</dbReference>
<feature type="compositionally biased region" description="Low complexity" evidence="4">
    <location>
        <begin position="392"/>
        <end position="402"/>
    </location>
</feature>
<dbReference type="InterPro" id="IPR006143">
    <property type="entry name" value="RND_pump_MFP"/>
</dbReference>
<feature type="signal peptide" evidence="5">
    <location>
        <begin position="1"/>
        <end position="24"/>
    </location>
</feature>
<evidence type="ECO:0000259" key="9">
    <source>
        <dbReference type="Pfam" id="PF25967"/>
    </source>
</evidence>
<accession>A0A356LGT1</accession>
<keyword evidence="3" id="KW-0175">Coiled coil</keyword>
<gene>
    <name evidence="10" type="ORF">DD666_12500</name>
</gene>
<protein>
    <submittedName>
        <fullName evidence="10">Efflux transporter periplasmic adaptor subunit</fullName>
    </submittedName>
</protein>
<dbReference type="NCBIfam" id="TIGR01730">
    <property type="entry name" value="RND_mfp"/>
    <property type="match status" value="1"/>
</dbReference>
<dbReference type="Gene3D" id="1.10.287.470">
    <property type="entry name" value="Helix hairpin bin"/>
    <property type="match status" value="1"/>
</dbReference>
<name>A0A356LGT1_9BURK</name>
<dbReference type="Pfam" id="PF25944">
    <property type="entry name" value="Beta-barrel_RND"/>
    <property type="match status" value="1"/>
</dbReference>
<dbReference type="Gene3D" id="2.40.420.20">
    <property type="match status" value="1"/>
</dbReference>
<evidence type="ECO:0000256" key="3">
    <source>
        <dbReference type="SAM" id="Coils"/>
    </source>
</evidence>
<dbReference type="InterPro" id="IPR058625">
    <property type="entry name" value="MdtA-like_BSH"/>
</dbReference>
<sequence>MTNRLFIHKRYVATVLLSCLVALSGCGKEDQQAGAQSGPPPTPVSTVKVTETPTTIFTMLPGRVSAVRDAQVRARVNGIVQKIEFEQGREVKKGQVLFRIDPATYKAQYAQAEAALNQAKATAGSARQLANRYATLVKSNAVSRQEYDDARAQANQADATIASAKAALDAARINLSYTDVESPIDGIIGRALVTEGALVSGTEATELAHVQQMDPVYVDFTQSTAELYRLRKALADGQLTKVDENTALVQIELEDGTQYAQDGKLLFTGVSVEPSTGQVTLRATFPNADKLLLPGMYVNVKLEQGKDEKALLVPTQAIQRSSDGLSNLMLVRDGKVASVTIQTGGEVNSDTIITQGVKAGDEVIVEGFQKIRPGAPVKPQPWKKKDAAGNSGQQPQPGAGQQPKKEGDSAPAQESKPEQQGDKPAQ</sequence>
<dbReference type="Gene3D" id="2.40.50.100">
    <property type="match status" value="1"/>
</dbReference>
<feature type="domain" description="Multidrug resistance protein MdtA-like C-terminal permuted SH3" evidence="9">
    <location>
        <begin position="310"/>
        <end position="370"/>
    </location>
</feature>
<dbReference type="FunFam" id="2.40.420.20:FF:000001">
    <property type="entry name" value="Efflux RND transporter periplasmic adaptor subunit"/>
    <property type="match status" value="1"/>
</dbReference>
<dbReference type="PANTHER" id="PTHR30158:SF3">
    <property type="entry name" value="MULTIDRUG EFFLUX PUMP SUBUNIT ACRA-RELATED"/>
    <property type="match status" value="1"/>
</dbReference>
<dbReference type="AlphaFoldDB" id="A0A356LGT1"/>
<comment type="similarity">
    <text evidence="2">Belongs to the membrane fusion protein (MFP) (TC 8.A.1) family.</text>
</comment>
<feature type="domain" description="Multidrug resistance protein MdtA-like beta-barrel" evidence="8">
    <location>
        <begin position="215"/>
        <end position="305"/>
    </location>
</feature>
<evidence type="ECO:0000313" key="10">
    <source>
        <dbReference type="EMBL" id="HBP30223.1"/>
    </source>
</evidence>
<feature type="domain" description="Multidrug resistance protein MdtA-like alpha-helical hairpin" evidence="6">
    <location>
        <begin position="108"/>
        <end position="178"/>
    </location>
</feature>
<evidence type="ECO:0000256" key="4">
    <source>
        <dbReference type="SAM" id="MobiDB-lite"/>
    </source>
</evidence>
<feature type="compositionally biased region" description="Basic and acidic residues" evidence="4">
    <location>
        <begin position="415"/>
        <end position="426"/>
    </location>
</feature>
<dbReference type="GO" id="GO:0030313">
    <property type="term" value="C:cell envelope"/>
    <property type="evidence" value="ECO:0007669"/>
    <property type="project" value="UniProtKB-SubCell"/>
</dbReference>